<dbReference type="EMBL" id="JAKZEL010000025">
    <property type="protein sequence ID" value="KAI4530370.1"/>
    <property type="molecule type" value="Genomic_DNA"/>
</dbReference>
<protein>
    <submittedName>
        <fullName evidence="1">Uncharacterized protein</fullName>
    </submittedName>
</protein>
<reference evidence="1" key="1">
    <citation type="submission" date="2022-03" db="EMBL/GenBank/DDBJ databases">
        <title>Genomic analyses of argali, domestic sheep and their hybrids provide insights into chromosomal evolution, heterosis and genetic basis of agronomic traits.</title>
        <authorList>
            <person name="Li M."/>
        </authorList>
    </citation>
    <scope>NUCLEOTIDE SEQUENCE</scope>
    <source>
        <strain evidence="1">CAU-MHL-2022a</strain>
        <tissue evidence="1">Skin</tissue>
    </source>
</reference>
<keyword evidence="2" id="KW-1185">Reference proteome</keyword>
<sequence>MEPRASACEVSPVARGDLPRLGSRTRLESSPAGLAGCGPQRPLCPGLQNCDFLLSFRWAGSLDGEAVAPLSEEKPPQGFRIKSQKRGCFGEKQEQCPGFPDSTAGPPFSSGAVCFGVGLAELSLLGKPPFRQLLLGTAAMMGIKGARRGRDL</sequence>
<name>A0AAD4TQ71_OVIAM</name>
<accession>A0AAD4TQ71</accession>
<evidence type="ECO:0000313" key="2">
    <source>
        <dbReference type="Proteomes" id="UP001214576"/>
    </source>
</evidence>
<evidence type="ECO:0000313" key="1">
    <source>
        <dbReference type="EMBL" id="KAI4530370.1"/>
    </source>
</evidence>
<comment type="caution">
    <text evidence="1">The sequence shown here is derived from an EMBL/GenBank/DDBJ whole genome shotgun (WGS) entry which is preliminary data.</text>
</comment>
<dbReference type="AlphaFoldDB" id="A0AAD4TQ71"/>
<organism evidence="1 2">
    <name type="scientific">Ovis ammon polii</name>
    <dbReference type="NCBI Taxonomy" id="230172"/>
    <lineage>
        <taxon>Eukaryota</taxon>
        <taxon>Metazoa</taxon>
        <taxon>Chordata</taxon>
        <taxon>Craniata</taxon>
        <taxon>Vertebrata</taxon>
        <taxon>Euteleostomi</taxon>
        <taxon>Mammalia</taxon>
        <taxon>Eutheria</taxon>
        <taxon>Laurasiatheria</taxon>
        <taxon>Artiodactyla</taxon>
        <taxon>Ruminantia</taxon>
        <taxon>Pecora</taxon>
        <taxon>Bovidae</taxon>
        <taxon>Caprinae</taxon>
        <taxon>Ovis</taxon>
    </lineage>
</organism>
<dbReference type="Proteomes" id="UP001214576">
    <property type="component" value="Unassembled WGS sequence"/>
</dbReference>
<proteinExistence type="predicted"/>
<gene>
    <name evidence="1" type="ORF">MG293_019259</name>
</gene>